<reference evidence="1 2" key="1">
    <citation type="submission" date="2016-04" db="EMBL/GenBank/DDBJ databases">
        <title>A degradative enzymes factory behind the ericoid mycorrhizal symbiosis.</title>
        <authorList>
            <consortium name="DOE Joint Genome Institute"/>
            <person name="Martino E."/>
            <person name="Morin E."/>
            <person name="Grelet G."/>
            <person name="Kuo A."/>
            <person name="Kohler A."/>
            <person name="Daghino S."/>
            <person name="Barry K."/>
            <person name="Choi C."/>
            <person name="Cichocki N."/>
            <person name="Clum A."/>
            <person name="Copeland A."/>
            <person name="Hainaut M."/>
            <person name="Haridas S."/>
            <person name="Labutti K."/>
            <person name="Lindquist E."/>
            <person name="Lipzen A."/>
            <person name="Khouja H.-R."/>
            <person name="Murat C."/>
            <person name="Ohm R."/>
            <person name="Olson A."/>
            <person name="Spatafora J."/>
            <person name="Veneault-Fourrey C."/>
            <person name="Henrissat B."/>
            <person name="Grigoriev I."/>
            <person name="Martin F."/>
            <person name="Perotto S."/>
        </authorList>
    </citation>
    <scope>NUCLEOTIDE SEQUENCE [LARGE SCALE GENOMIC DNA]</scope>
    <source>
        <strain evidence="1 2">E</strain>
    </source>
</reference>
<organism evidence="1 2">
    <name type="scientific">Hyaloscypha bicolor E</name>
    <dbReference type="NCBI Taxonomy" id="1095630"/>
    <lineage>
        <taxon>Eukaryota</taxon>
        <taxon>Fungi</taxon>
        <taxon>Dikarya</taxon>
        <taxon>Ascomycota</taxon>
        <taxon>Pezizomycotina</taxon>
        <taxon>Leotiomycetes</taxon>
        <taxon>Helotiales</taxon>
        <taxon>Hyaloscyphaceae</taxon>
        <taxon>Hyaloscypha</taxon>
        <taxon>Hyaloscypha bicolor</taxon>
    </lineage>
</organism>
<dbReference type="OrthoDB" id="3507613at2759"/>
<name>A0A2J6SU99_9HELO</name>
<keyword evidence="2" id="KW-1185">Reference proteome</keyword>
<accession>A0A2J6SU99</accession>
<dbReference type="GeneID" id="36591830"/>
<dbReference type="AlphaFoldDB" id="A0A2J6SU99"/>
<proteinExistence type="predicted"/>
<dbReference type="InParanoid" id="A0A2J6SU99"/>
<evidence type="ECO:0000313" key="2">
    <source>
        <dbReference type="Proteomes" id="UP000235371"/>
    </source>
</evidence>
<evidence type="ECO:0000313" key="1">
    <source>
        <dbReference type="EMBL" id="PMD54358.1"/>
    </source>
</evidence>
<dbReference type="Proteomes" id="UP000235371">
    <property type="component" value="Unassembled WGS sequence"/>
</dbReference>
<dbReference type="EMBL" id="KZ613865">
    <property type="protein sequence ID" value="PMD54358.1"/>
    <property type="molecule type" value="Genomic_DNA"/>
</dbReference>
<dbReference type="RefSeq" id="XP_024731262.1">
    <property type="nucleotide sequence ID" value="XM_024883753.1"/>
</dbReference>
<sequence>MEVGNSNSATQRSALIFPADGTSVRLVSYSIKQKSEGDGSVDFYDYLPDLRPWLEPAFLERDFVDFQVDNNPSRDWLQSENPDTWGNYCLYYTTSPKLPVNQACRDVIKFAPPAERLFFKGDVILVKHEGSLGMDHEYINTPLTMVDITARVIKKMYENQYLEKKVESDRNFERELEKHKVRHPEIYSAIETGAIERFRTGQMTEEDVPQIAALGKYRVGFPDGSSKKLLG</sequence>
<protein>
    <submittedName>
        <fullName evidence="1">Uncharacterized protein</fullName>
    </submittedName>
</protein>
<gene>
    <name evidence="1" type="ORF">K444DRAFT_634521</name>
</gene>